<proteinExistence type="predicted"/>
<name>A0A1X1Y954_9MYCO</name>
<dbReference type="InterPro" id="IPR000084">
    <property type="entry name" value="PE-PGRS_N"/>
</dbReference>
<sequence length="289" mass="28032">MSFLSVVPDIVGAAAGKLEGIGSALNAANAAAATPTTGLAPMAADEVSAAVTAMFATHAQAYQALSAQAAAFHDQFTRALNAGAGAYVSADIANATLVTGGGGVGTTVTGAVAPLLGPTAPFSAPLVNTNTPLGPISLTLNGTVDLITGEIAFDSGSFALPTPLALGVDAVGPYYVALTALQHSGAAFANAASSGNLLGAASALVHAPGDVVTGFLFGHETISQTVPAPAGLGYRSFGFNVPVGGLLTPLQPVTVTATPTSGTPTVIALSGTQFGGLVPALLHGVIPGY</sequence>
<dbReference type="RefSeq" id="WP_085159755.1">
    <property type="nucleotide sequence ID" value="NZ_AP022581.1"/>
</dbReference>
<gene>
    <name evidence="1" type="primary">PE17</name>
    <name evidence="1" type="ORF">MLAC_15210</name>
</gene>
<dbReference type="OrthoDB" id="4711231at2"/>
<keyword evidence="2" id="KW-1185">Reference proteome</keyword>
<protein>
    <submittedName>
        <fullName evidence="1">PE family protein</fullName>
    </submittedName>
</protein>
<accession>A0A1X1Y954</accession>
<evidence type="ECO:0000313" key="1">
    <source>
        <dbReference type="EMBL" id="BBX96227.1"/>
    </source>
</evidence>
<dbReference type="Proteomes" id="UP000466396">
    <property type="component" value="Chromosome"/>
</dbReference>
<dbReference type="Gene3D" id="1.10.287.850">
    <property type="entry name" value="HP0062-like domain"/>
    <property type="match status" value="1"/>
</dbReference>
<organism evidence="1 2">
    <name type="scientific">Mycobacterium lacus</name>
    <dbReference type="NCBI Taxonomy" id="169765"/>
    <lineage>
        <taxon>Bacteria</taxon>
        <taxon>Bacillati</taxon>
        <taxon>Actinomycetota</taxon>
        <taxon>Actinomycetes</taxon>
        <taxon>Mycobacteriales</taxon>
        <taxon>Mycobacteriaceae</taxon>
        <taxon>Mycobacterium</taxon>
    </lineage>
</organism>
<dbReference type="InterPro" id="IPR038332">
    <property type="entry name" value="PPE_sf"/>
</dbReference>
<reference evidence="1 2" key="1">
    <citation type="journal article" date="2019" name="Emerg. Microbes Infect.">
        <title>Comprehensive subspecies identification of 175 nontuberculous mycobacteria species based on 7547 genomic profiles.</title>
        <authorList>
            <person name="Matsumoto Y."/>
            <person name="Kinjo T."/>
            <person name="Motooka D."/>
            <person name="Nabeya D."/>
            <person name="Jung N."/>
            <person name="Uechi K."/>
            <person name="Horii T."/>
            <person name="Iida T."/>
            <person name="Fujita J."/>
            <person name="Nakamura S."/>
        </authorList>
    </citation>
    <scope>NUCLEOTIDE SEQUENCE [LARGE SCALE GENOMIC DNA]</scope>
    <source>
        <strain evidence="1 2">JCM 15657</strain>
    </source>
</reference>
<dbReference type="SUPFAM" id="SSF140459">
    <property type="entry name" value="PE/PPE dimer-like"/>
    <property type="match status" value="1"/>
</dbReference>
<evidence type="ECO:0000313" key="2">
    <source>
        <dbReference type="Proteomes" id="UP000466396"/>
    </source>
</evidence>
<dbReference type="KEGG" id="mlj:MLAC_15210"/>
<dbReference type="AlphaFoldDB" id="A0A1X1Y954"/>
<dbReference type="EMBL" id="AP022581">
    <property type="protein sequence ID" value="BBX96227.1"/>
    <property type="molecule type" value="Genomic_DNA"/>
</dbReference>
<dbReference type="Pfam" id="PF00934">
    <property type="entry name" value="PE"/>
    <property type="match status" value="1"/>
</dbReference>